<protein>
    <submittedName>
        <fullName evidence="2">Uncharacterized protein</fullName>
    </submittedName>
</protein>
<name>A0ABR4PPC4_9HELO</name>
<dbReference type="PANTHER" id="PTHR37544:SF3">
    <property type="entry name" value="SPRAY"/>
    <property type="match status" value="1"/>
</dbReference>
<keyword evidence="1" id="KW-0472">Membrane</keyword>
<keyword evidence="1" id="KW-1133">Transmembrane helix</keyword>
<feature type="transmembrane region" description="Helical" evidence="1">
    <location>
        <begin position="20"/>
        <end position="38"/>
    </location>
</feature>
<feature type="transmembrane region" description="Helical" evidence="1">
    <location>
        <begin position="274"/>
        <end position="298"/>
    </location>
</feature>
<dbReference type="EMBL" id="JBFCZG010000003">
    <property type="protein sequence ID" value="KAL3425230.1"/>
    <property type="molecule type" value="Genomic_DNA"/>
</dbReference>
<evidence type="ECO:0000256" key="1">
    <source>
        <dbReference type="SAM" id="Phobius"/>
    </source>
</evidence>
<dbReference type="Pfam" id="PF11915">
    <property type="entry name" value="DUF3433"/>
    <property type="match status" value="2"/>
</dbReference>
<proteinExistence type="predicted"/>
<accession>A0ABR4PPC4</accession>
<feature type="transmembrane region" description="Helical" evidence="1">
    <location>
        <begin position="415"/>
        <end position="440"/>
    </location>
</feature>
<feature type="transmembrane region" description="Helical" evidence="1">
    <location>
        <begin position="383"/>
        <end position="403"/>
    </location>
</feature>
<gene>
    <name evidence="2" type="ORF">PVAG01_04511</name>
</gene>
<dbReference type="PANTHER" id="PTHR37544">
    <property type="entry name" value="SPRAY-RELATED"/>
    <property type="match status" value="1"/>
</dbReference>
<feature type="transmembrane region" description="Helical" evidence="1">
    <location>
        <begin position="137"/>
        <end position="155"/>
    </location>
</feature>
<dbReference type="InterPro" id="IPR021840">
    <property type="entry name" value="DUF3433"/>
</dbReference>
<comment type="caution">
    <text evidence="2">The sequence shown here is derived from an EMBL/GenBank/DDBJ whole genome shotgun (WGS) entry which is preliminary data.</text>
</comment>
<organism evidence="2 3">
    <name type="scientific">Phlyctema vagabunda</name>
    <dbReference type="NCBI Taxonomy" id="108571"/>
    <lineage>
        <taxon>Eukaryota</taxon>
        <taxon>Fungi</taxon>
        <taxon>Dikarya</taxon>
        <taxon>Ascomycota</taxon>
        <taxon>Pezizomycotina</taxon>
        <taxon>Leotiomycetes</taxon>
        <taxon>Helotiales</taxon>
        <taxon>Dermateaceae</taxon>
        <taxon>Phlyctema</taxon>
    </lineage>
</organism>
<keyword evidence="1" id="KW-0812">Transmembrane</keyword>
<dbReference type="Proteomes" id="UP001629113">
    <property type="component" value="Unassembled WGS sequence"/>
</dbReference>
<feature type="transmembrane region" description="Helical" evidence="1">
    <location>
        <begin position="318"/>
        <end position="335"/>
    </location>
</feature>
<sequence>MSDGTVERAPQITFRQYMTVAFLPLILAVVFTFPWRILDTTIREMEPYYQLQNPEGVNAKNSILLDYTTSYFITTPFKSIYRRHYYVFSSALISIAVLIIAPLSSEALFVSLSGDCGINKSGPCHATWGIYPTLARAMEAILAFISLLVLAMMILNSRRHSGVYANPLSIAGLGTLFQNPATLGEFSSINSRVGDDGLKAILAQRKYNLSSMKDSSETSYYGIINISAKEDIDSLSTFGGDVRGKYSVVNSTEELRTSSGFRIKNSSKGRNDRWAWMLETLLHSSAFLLIAGLLALVTYYHWTSGDTGFERFMDSQEFGVKFLMTVVGVIIKLFWANIDEDLRRTEPYRRLLEGSAKPEDSILVYTYMSPISALASSLVRRHYLTSLISFVALLSEILPIALANIPFSPAATREAYSVCTYIAMAVLAIMILTLVLFVIFRHTRARHLHHLPRQPVTIASTLVYLATETRDHRGSMIESLAGLVFVGAKERDTMVRAMGRRYGMGRIGEADLRIDDEDRISRY</sequence>
<reference evidence="2 3" key="1">
    <citation type="submission" date="2024-06" db="EMBL/GenBank/DDBJ databases">
        <title>Complete genome of Phlyctema vagabunda strain 19-DSS-EL-015.</title>
        <authorList>
            <person name="Fiorenzani C."/>
        </authorList>
    </citation>
    <scope>NUCLEOTIDE SEQUENCE [LARGE SCALE GENOMIC DNA]</scope>
    <source>
        <strain evidence="2 3">19-DSS-EL-015</strain>
    </source>
</reference>
<keyword evidence="3" id="KW-1185">Reference proteome</keyword>
<evidence type="ECO:0000313" key="2">
    <source>
        <dbReference type="EMBL" id="KAL3425230.1"/>
    </source>
</evidence>
<evidence type="ECO:0000313" key="3">
    <source>
        <dbReference type="Proteomes" id="UP001629113"/>
    </source>
</evidence>
<feature type="transmembrane region" description="Helical" evidence="1">
    <location>
        <begin position="85"/>
        <end position="103"/>
    </location>
</feature>